<dbReference type="GO" id="GO:0000309">
    <property type="term" value="F:nicotinamide-nucleotide adenylyltransferase activity"/>
    <property type="evidence" value="ECO:0007669"/>
    <property type="project" value="TreeGrafter"/>
</dbReference>
<accession>A0A165VG94</accession>
<dbReference type="OrthoDB" id="5591297at2759"/>
<organism evidence="1 2">
    <name type="scientific">Neolentinus lepideus HHB14362 ss-1</name>
    <dbReference type="NCBI Taxonomy" id="1314782"/>
    <lineage>
        <taxon>Eukaryota</taxon>
        <taxon>Fungi</taxon>
        <taxon>Dikarya</taxon>
        <taxon>Basidiomycota</taxon>
        <taxon>Agaricomycotina</taxon>
        <taxon>Agaricomycetes</taxon>
        <taxon>Gloeophyllales</taxon>
        <taxon>Gloeophyllaceae</taxon>
        <taxon>Neolentinus</taxon>
    </lineage>
</organism>
<evidence type="ECO:0000313" key="2">
    <source>
        <dbReference type="Proteomes" id="UP000076761"/>
    </source>
</evidence>
<proteinExistence type="predicted"/>
<dbReference type="EMBL" id="KV425553">
    <property type="protein sequence ID" value="KZT29631.1"/>
    <property type="molecule type" value="Genomic_DNA"/>
</dbReference>
<keyword evidence="2" id="KW-1185">Reference proteome</keyword>
<sequence length="298" mass="33040">TMSNASPLQRVRDGQSAVELIHTSHSNWPLPPHRATLNVLRISVLDSSFNPPTLAHLALLDVSAPGQDGEYDAKLLLLSVRNADKVLKPSDATYNQRLDMMTMLAQDVDANKPHLQRNVAVAIIDEPVFVRKSSILRSFLIQHITSLVRDVGQPPRIPQISLAFLMGLDTVTRLLTPSYYSEPMIPVLRRFLSPAPDDDGSMVICATRSMTSLGISTTDEDVKIKLDLGREFLDSGRIAMIDLPEGIERLSSSEIRQKIGEEDPAWKVMVTQRIAGYIQECGLYRHLHSSEAATVELP</sequence>
<dbReference type="InParanoid" id="A0A165VG94"/>
<dbReference type="GO" id="GO:0005737">
    <property type="term" value="C:cytoplasm"/>
    <property type="evidence" value="ECO:0007669"/>
    <property type="project" value="TreeGrafter"/>
</dbReference>
<dbReference type="PANTHER" id="PTHR31285">
    <property type="entry name" value="NICOTINAMIDE MONONUCLEOTIDE ADENYLYLTRANSFERASE"/>
    <property type="match status" value="1"/>
</dbReference>
<dbReference type="AlphaFoldDB" id="A0A165VG94"/>
<reference evidence="1 2" key="1">
    <citation type="journal article" date="2016" name="Mol. Biol. Evol.">
        <title>Comparative Genomics of Early-Diverging Mushroom-Forming Fungi Provides Insights into the Origins of Lignocellulose Decay Capabilities.</title>
        <authorList>
            <person name="Nagy L.G."/>
            <person name="Riley R."/>
            <person name="Tritt A."/>
            <person name="Adam C."/>
            <person name="Daum C."/>
            <person name="Floudas D."/>
            <person name="Sun H."/>
            <person name="Yadav J.S."/>
            <person name="Pangilinan J."/>
            <person name="Larsson K.H."/>
            <person name="Matsuura K."/>
            <person name="Barry K."/>
            <person name="Labutti K."/>
            <person name="Kuo R."/>
            <person name="Ohm R.A."/>
            <person name="Bhattacharya S.S."/>
            <person name="Shirouzu T."/>
            <person name="Yoshinaga Y."/>
            <person name="Martin F.M."/>
            <person name="Grigoriev I.V."/>
            <person name="Hibbett D.S."/>
        </authorList>
    </citation>
    <scope>NUCLEOTIDE SEQUENCE [LARGE SCALE GENOMIC DNA]</scope>
    <source>
        <strain evidence="1 2">HHB14362 ss-1</strain>
    </source>
</reference>
<name>A0A165VG94_9AGAM</name>
<dbReference type="PANTHER" id="PTHR31285:SF0">
    <property type="entry name" value="NICOTINAMIDE MONONUCLEOTIDE ADENYLYLTRANSFERASE"/>
    <property type="match status" value="1"/>
</dbReference>
<dbReference type="SUPFAM" id="SSF52374">
    <property type="entry name" value="Nucleotidylyl transferase"/>
    <property type="match status" value="1"/>
</dbReference>
<dbReference type="Gene3D" id="3.40.50.620">
    <property type="entry name" value="HUPs"/>
    <property type="match status" value="1"/>
</dbReference>
<dbReference type="FunCoup" id="A0A165VG94">
    <property type="interactions" value="235"/>
</dbReference>
<dbReference type="GO" id="GO:0005634">
    <property type="term" value="C:nucleus"/>
    <property type="evidence" value="ECO:0007669"/>
    <property type="project" value="TreeGrafter"/>
</dbReference>
<dbReference type="GO" id="GO:0016887">
    <property type="term" value="F:ATP hydrolysis activity"/>
    <property type="evidence" value="ECO:0007669"/>
    <property type="project" value="TreeGrafter"/>
</dbReference>
<dbReference type="STRING" id="1314782.A0A165VG94"/>
<gene>
    <name evidence="1" type="ORF">NEOLEDRAFT_1055960</name>
</gene>
<keyword evidence="1" id="KW-0808">Transferase</keyword>
<feature type="non-terminal residue" evidence="1">
    <location>
        <position position="1"/>
    </location>
</feature>
<evidence type="ECO:0000313" key="1">
    <source>
        <dbReference type="EMBL" id="KZT29631.1"/>
    </source>
</evidence>
<protein>
    <submittedName>
        <fullName evidence="1">Nucleotidylyl transferase</fullName>
    </submittedName>
</protein>
<dbReference type="InterPro" id="IPR014729">
    <property type="entry name" value="Rossmann-like_a/b/a_fold"/>
</dbReference>
<dbReference type="Proteomes" id="UP000076761">
    <property type="component" value="Unassembled WGS sequence"/>
</dbReference>